<dbReference type="Proteomes" id="UP000051160">
    <property type="component" value="Unassembled WGS sequence"/>
</dbReference>
<dbReference type="PATRIC" id="fig|1423776.4.peg.244"/>
<keyword evidence="8" id="KW-1185">Reference proteome</keyword>
<evidence type="ECO:0000256" key="4">
    <source>
        <dbReference type="ARBA" id="ARBA00022989"/>
    </source>
</evidence>
<dbReference type="GO" id="GO:0015171">
    <property type="term" value="F:amino acid transmembrane transporter activity"/>
    <property type="evidence" value="ECO:0007669"/>
    <property type="project" value="TreeGrafter"/>
</dbReference>
<dbReference type="AlphaFoldDB" id="A0A0R1LZQ4"/>
<evidence type="ECO:0000313" key="8">
    <source>
        <dbReference type="Proteomes" id="UP000051160"/>
    </source>
</evidence>
<comment type="caution">
    <text evidence="7">The sequence shown here is derived from an EMBL/GenBank/DDBJ whole genome shotgun (WGS) entry which is preliminary data.</text>
</comment>
<dbReference type="GO" id="GO:0016020">
    <property type="term" value="C:membrane"/>
    <property type="evidence" value="ECO:0007669"/>
    <property type="project" value="UniProtKB-SubCell"/>
</dbReference>
<dbReference type="InterPro" id="IPR002293">
    <property type="entry name" value="AA/rel_permease1"/>
</dbReference>
<evidence type="ECO:0000256" key="6">
    <source>
        <dbReference type="SAM" id="Phobius"/>
    </source>
</evidence>
<gene>
    <name evidence="7" type="ORF">FD04_GL000244</name>
</gene>
<organism evidence="7 8">
    <name type="scientific">Secundilactobacillus odoratitofui DSM 19909 = JCM 15043</name>
    <dbReference type="NCBI Taxonomy" id="1423776"/>
    <lineage>
        <taxon>Bacteria</taxon>
        <taxon>Bacillati</taxon>
        <taxon>Bacillota</taxon>
        <taxon>Bacilli</taxon>
        <taxon>Lactobacillales</taxon>
        <taxon>Lactobacillaceae</taxon>
        <taxon>Secundilactobacillus</taxon>
    </lineage>
</organism>
<accession>A0A0R1LZQ4</accession>
<protein>
    <submittedName>
        <fullName evidence="7">Amino acid permease</fullName>
    </submittedName>
</protein>
<dbReference type="PIRSF" id="PIRSF006060">
    <property type="entry name" value="AA_transporter"/>
    <property type="match status" value="1"/>
</dbReference>
<feature type="transmembrane region" description="Helical" evidence="6">
    <location>
        <begin position="51"/>
        <end position="74"/>
    </location>
</feature>
<evidence type="ECO:0000256" key="2">
    <source>
        <dbReference type="ARBA" id="ARBA00022448"/>
    </source>
</evidence>
<keyword evidence="2" id="KW-0813">Transport</keyword>
<evidence type="ECO:0000256" key="3">
    <source>
        <dbReference type="ARBA" id="ARBA00022692"/>
    </source>
</evidence>
<keyword evidence="3 6" id="KW-0812">Transmembrane</keyword>
<keyword evidence="5 6" id="KW-0472">Membrane</keyword>
<name>A0A0R1LZQ4_9LACO</name>
<feature type="transmembrane region" description="Helical" evidence="6">
    <location>
        <begin position="429"/>
        <end position="448"/>
    </location>
</feature>
<feature type="transmembrane region" description="Helical" evidence="6">
    <location>
        <begin position="175"/>
        <end position="193"/>
    </location>
</feature>
<evidence type="ECO:0000256" key="1">
    <source>
        <dbReference type="ARBA" id="ARBA00004141"/>
    </source>
</evidence>
<reference evidence="7 8" key="1">
    <citation type="journal article" date="2015" name="Genome Announc.">
        <title>Expanding the biotechnology potential of lactobacilli through comparative genomics of 213 strains and associated genera.</title>
        <authorList>
            <person name="Sun Z."/>
            <person name="Harris H.M."/>
            <person name="McCann A."/>
            <person name="Guo C."/>
            <person name="Argimon S."/>
            <person name="Zhang W."/>
            <person name="Yang X."/>
            <person name="Jeffery I.B."/>
            <person name="Cooney J.C."/>
            <person name="Kagawa T.F."/>
            <person name="Liu W."/>
            <person name="Song Y."/>
            <person name="Salvetti E."/>
            <person name="Wrobel A."/>
            <person name="Rasinkangas P."/>
            <person name="Parkhill J."/>
            <person name="Rea M.C."/>
            <person name="O'Sullivan O."/>
            <person name="Ritari J."/>
            <person name="Douillard F.P."/>
            <person name="Paul Ross R."/>
            <person name="Yang R."/>
            <person name="Briner A.E."/>
            <person name="Felis G.E."/>
            <person name="de Vos W.M."/>
            <person name="Barrangou R."/>
            <person name="Klaenhammer T.R."/>
            <person name="Caufield P.W."/>
            <person name="Cui Y."/>
            <person name="Zhang H."/>
            <person name="O'Toole P.W."/>
        </authorList>
    </citation>
    <scope>NUCLEOTIDE SEQUENCE [LARGE SCALE GENOMIC DNA]</scope>
    <source>
        <strain evidence="7 8">DSM 19909</strain>
    </source>
</reference>
<feature type="transmembrane region" description="Helical" evidence="6">
    <location>
        <begin position="80"/>
        <end position="99"/>
    </location>
</feature>
<feature type="transmembrane region" description="Helical" evidence="6">
    <location>
        <begin position="205"/>
        <end position="225"/>
    </location>
</feature>
<feature type="transmembrane region" description="Helical" evidence="6">
    <location>
        <begin position="397"/>
        <end position="417"/>
    </location>
</feature>
<evidence type="ECO:0000313" key="7">
    <source>
        <dbReference type="EMBL" id="KRK98513.1"/>
    </source>
</evidence>
<feature type="transmembrane region" description="Helical" evidence="6">
    <location>
        <begin position="275"/>
        <end position="300"/>
    </location>
</feature>
<proteinExistence type="predicted"/>
<dbReference type="PANTHER" id="PTHR43243:SF4">
    <property type="entry name" value="CATIONIC AMINO ACID TRANSPORTER 4"/>
    <property type="match status" value="1"/>
</dbReference>
<dbReference type="Gene3D" id="1.20.1740.10">
    <property type="entry name" value="Amino acid/polyamine transporter I"/>
    <property type="match status" value="1"/>
</dbReference>
<dbReference type="EMBL" id="AZEE01000027">
    <property type="protein sequence ID" value="KRK98513.1"/>
    <property type="molecule type" value="Genomic_DNA"/>
</dbReference>
<feature type="transmembrane region" description="Helical" evidence="6">
    <location>
        <begin position="320"/>
        <end position="349"/>
    </location>
</feature>
<feature type="transmembrane region" description="Helical" evidence="6">
    <location>
        <begin position="370"/>
        <end position="391"/>
    </location>
</feature>
<feature type="transmembrane region" description="Helical" evidence="6">
    <location>
        <begin position="454"/>
        <end position="475"/>
    </location>
</feature>
<dbReference type="PANTHER" id="PTHR43243">
    <property type="entry name" value="INNER MEMBRANE TRANSPORTER YGJI-RELATED"/>
    <property type="match status" value="1"/>
</dbReference>
<comment type="subcellular location">
    <subcellularLocation>
        <location evidence="1">Membrane</location>
        <topology evidence="1">Multi-pass membrane protein</topology>
    </subcellularLocation>
</comment>
<feature type="transmembrane region" description="Helical" evidence="6">
    <location>
        <begin position="245"/>
        <end position="263"/>
    </location>
</feature>
<evidence type="ECO:0000256" key="5">
    <source>
        <dbReference type="ARBA" id="ARBA00023136"/>
    </source>
</evidence>
<feature type="transmembrane region" description="Helical" evidence="6">
    <location>
        <begin position="111"/>
        <end position="132"/>
    </location>
</feature>
<keyword evidence="4 6" id="KW-1133">Transmembrane helix</keyword>
<sequence length="483" mass="51956">MSPDSQFMGGITMQSTTMVNRLVGRLTKKESLDRYLDKDSLLEKSMNAKDLLLLGVGTVIGTGIFILPGTVAALYSGPGIIISFVLAALVCATAAMCYAEFSSALPVAGSAYSYGNIVFGEFVGWVIGWALILEYMLSVAAVSTGWSAYLISFLKGFGINVPKAITGSFDPAHGTYINIFAVLIVLAISLLLTQGVKTSTRINNIIVIAKIVIILLFVVVGLFYVKPGNWTPFAPYGSHGIMRGASLVFYAYLGFDCVSASAAEVKNPKRNMPIGIIGTLIICTLLYMAVAAVLTGMVSYTKLNVAAPVSYALQIVNQNWVAGVISVGALAGMFTMMLSMIYSSSRLIYSIGRDGLLPKKLGKINMKHQVPSHSLAAVTIVIAIMGGLVSLDRLTELVNIGTLIAFTMMSLGVLPLRKRKDIENTGFKVPFYPVLPIISAGLCIWMLVQLPLDTWIVSLVWFALGVILYASYGVWHSQLHTEK</sequence>
<dbReference type="Pfam" id="PF13520">
    <property type="entry name" value="AA_permease_2"/>
    <property type="match status" value="1"/>
</dbReference>